<organism evidence="1 2">
    <name type="scientific">Amycolatopsis saalfeldensis</name>
    <dbReference type="NCBI Taxonomy" id="394193"/>
    <lineage>
        <taxon>Bacteria</taxon>
        <taxon>Bacillati</taxon>
        <taxon>Actinomycetota</taxon>
        <taxon>Actinomycetes</taxon>
        <taxon>Pseudonocardiales</taxon>
        <taxon>Pseudonocardiaceae</taxon>
        <taxon>Amycolatopsis</taxon>
    </lineage>
</organism>
<protein>
    <submittedName>
        <fullName evidence="1">Uncharacterized protein</fullName>
    </submittedName>
</protein>
<reference evidence="1 2" key="1">
    <citation type="submission" date="2016-10" db="EMBL/GenBank/DDBJ databases">
        <authorList>
            <person name="de Groot N.N."/>
        </authorList>
    </citation>
    <scope>NUCLEOTIDE SEQUENCE [LARGE SCALE GENOMIC DNA]</scope>
    <source>
        <strain evidence="1 2">DSM 44993</strain>
    </source>
</reference>
<proteinExistence type="predicted"/>
<dbReference type="RefSeq" id="WP_091610978.1">
    <property type="nucleotide sequence ID" value="NZ_FOEF01000001.1"/>
</dbReference>
<evidence type="ECO:0000313" key="2">
    <source>
        <dbReference type="Proteomes" id="UP000198582"/>
    </source>
</evidence>
<keyword evidence="2" id="KW-1185">Reference proteome</keyword>
<accession>A0A1H8Q0H8</accession>
<sequence length="139" mass="14613">MRPSTATGPLRHWAPEVGDAEVAFACAPLPGAPADALPRVWPGRGLGLPETDVPGLVTALGAVMATPQFWRARRSGAGRGSEQIWSMPHTDPSDGFLYVAGPCGRWNNTAGYRPVHTFAIPLGDVGGLRSRLAAHLHTG</sequence>
<dbReference type="Proteomes" id="UP000198582">
    <property type="component" value="Unassembled WGS sequence"/>
</dbReference>
<name>A0A1H8Q0H8_9PSEU</name>
<dbReference type="AlphaFoldDB" id="A0A1H8Q0H8"/>
<evidence type="ECO:0000313" key="1">
    <source>
        <dbReference type="EMBL" id="SEO47732.1"/>
    </source>
</evidence>
<dbReference type="OrthoDB" id="3619529at2"/>
<dbReference type="EMBL" id="FOEF01000001">
    <property type="protein sequence ID" value="SEO47732.1"/>
    <property type="molecule type" value="Genomic_DNA"/>
</dbReference>
<gene>
    <name evidence="1" type="ORF">SAMN04489732_101156</name>
</gene>